<protein>
    <submittedName>
        <fullName evidence="2">Uncharacterized protein</fullName>
    </submittedName>
</protein>
<keyword evidence="1" id="KW-1133">Transmembrane helix</keyword>
<keyword evidence="1" id="KW-0472">Membrane</keyword>
<dbReference type="RefSeq" id="WP_124845916.1">
    <property type="nucleotide sequence ID" value="NZ_RQZG01000023.1"/>
</dbReference>
<accession>A0A3P1T1L5</accession>
<evidence type="ECO:0000256" key="1">
    <source>
        <dbReference type="SAM" id="Phobius"/>
    </source>
</evidence>
<reference evidence="2 3" key="1">
    <citation type="submission" date="2018-11" db="EMBL/GenBank/DDBJ databases">
        <title>Genomes From Bacteria Associated with the Canine Oral Cavity: a Test Case for Automated Genome-Based Taxonomic Assignment.</title>
        <authorList>
            <person name="Coil D.A."/>
            <person name="Jospin G."/>
            <person name="Darling A.E."/>
            <person name="Wallis C."/>
            <person name="Davis I.J."/>
            <person name="Harris S."/>
            <person name="Eisen J.A."/>
            <person name="Holcombe L.J."/>
            <person name="O'Flynn C."/>
        </authorList>
    </citation>
    <scope>NUCLEOTIDE SEQUENCE [LARGE SCALE GENOMIC DNA]</scope>
    <source>
        <strain evidence="2 3">OH887_COT-365</strain>
    </source>
</reference>
<sequence length="221" mass="24242">MTEKARSPKKIWCRLILALVLIVGAAVLIPLGRVAWEFAGGWDGIRPQAEPTWGTVVTAREEALAALPAQQDELDALITPITGEPRARGTLDGCTKGVNNWKIHHGYTLSCATAAVAVYPWPNDPAAFHQLTTTLAEHGYQPVGEHSALRPPEDMWGTSGWYTSGSAELRIDIRLPDDLTQIIYPRDDAYSDDDTQAVDAVIRSDPLPLLVMVVSRPYFED</sequence>
<gene>
    <name evidence="2" type="ORF">EII34_14640</name>
</gene>
<evidence type="ECO:0000313" key="2">
    <source>
        <dbReference type="EMBL" id="RRD03300.1"/>
    </source>
</evidence>
<comment type="caution">
    <text evidence="2">The sequence shown here is derived from an EMBL/GenBank/DDBJ whole genome shotgun (WGS) entry which is preliminary data.</text>
</comment>
<dbReference type="Proteomes" id="UP000280819">
    <property type="component" value="Unassembled WGS sequence"/>
</dbReference>
<organism evidence="2 3">
    <name type="scientific">Arachnia propionica</name>
    <dbReference type="NCBI Taxonomy" id="1750"/>
    <lineage>
        <taxon>Bacteria</taxon>
        <taxon>Bacillati</taxon>
        <taxon>Actinomycetota</taxon>
        <taxon>Actinomycetes</taxon>
        <taxon>Propionibacteriales</taxon>
        <taxon>Propionibacteriaceae</taxon>
        <taxon>Arachnia</taxon>
    </lineage>
</organism>
<keyword evidence="1" id="KW-0812">Transmembrane</keyword>
<evidence type="ECO:0000313" key="3">
    <source>
        <dbReference type="Proteomes" id="UP000280819"/>
    </source>
</evidence>
<dbReference type="OrthoDB" id="9552359at2"/>
<feature type="transmembrane region" description="Helical" evidence="1">
    <location>
        <begin position="12"/>
        <end position="31"/>
    </location>
</feature>
<proteinExistence type="predicted"/>
<dbReference type="EMBL" id="RQZG01000023">
    <property type="protein sequence ID" value="RRD03300.1"/>
    <property type="molecule type" value="Genomic_DNA"/>
</dbReference>
<name>A0A3P1T1L5_9ACTN</name>
<dbReference type="AlphaFoldDB" id="A0A3P1T1L5"/>